<comment type="caution">
    <text evidence="2">The sequence shown here is derived from an EMBL/GenBank/DDBJ whole genome shotgun (WGS) entry which is preliminary data.</text>
</comment>
<dbReference type="Pfam" id="PF13289">
    <property type="entry name" value="SIR2_2"/>
    <property type="match status" value="1"/>
</dbReference>
<name>A0ABP4F2X6_9ACTN</name>
<feature type="region of interest" description="Disordered" evidence="1">
    <location>
        <begin position="630"/>
        <end position="677"/>
    </location>
</feature>
<dbReference type="Proteomes" id="UP001499979">
    <property type="component" value="Unassembled WGS sequence"/>
</dbReference>
<dbReference type="InterPro" id="IPR029035">
    <property type="entry name" value="DHS-like_NAD/FAD-binding_dom"/>
</dbReference>
<dbReference type="EMBL" id="BAAAJE010000011">
    <property type="protein sequence ID" value="GAA1145212.1"/>
    <property type="molecule type" value="Genomic_DNA"/>
</dbReference>
<sequence length="1207" mass="134054">MRFGSIEVPSELVDAARAGELVVFVGAGASMDPPSSLPSFRTLIADIGTLTGTPATDADFERPDRFLGRLVDQGVDVHGLVAAAVDLPGSVPNRLHRAIVDLARAHGPVRVVTTNYDHHLTTASREAGLDPDIFLGPALPVGHDFEGLVHLHGALGQEARRLIVTDTDFGHAYLREAWAARFLEQMFSKFAVAFIGYRHGDIVMQYLARSLGRDGRRFVFTNDGDLSDWESLGVTPIPYELRGEAGNSHEALPESLERWAELQSRGSIEHRLRIAEIVGTEQPTTVPEEVDYLKDCLRDPERVRYFVEGARGRHWLGWVAGQPEFATLFSGADFSGVPHEVTTTLRSWVTEHYIAAESGSAAALRVMRGKTWSDPTWMSITHCLLTSDGRVPDWQLPWLVLALDQAPPGRTDLLDMILNQAGWSERLDVATMLFEHRTRPVVTSGIDFGEENDPPYFQVDIVGNETSLTEAWAKVFIPELATYAAELLDLIVNQLRAAYRMAWALYPGSEAISFGRSAIEPHDQDEFREPFDVLIDAARDCLESLLETDASEAVRWLDQWTSADQGLFRRLAVHGYRLRNDLASDEKVGWVCGQGLLYDLVAQHEVFLLLQENVPSAGEEQVRALLELVSAGPPDDEPDDDDHHHDGHGGDEGGDEGGDDDDDGDDGGDDGEDGGRSQYRRYNLLVWLARAAPDTAPIADALREVQEANPTYQPRPHPDLNMYMETTAEADVEPFSAEELHAKIADDPQAALTEIRSHHIDDDRFGHRGPTWQGALNAVRTCVTKYPDDGTHLATHLDEGDRDLRVTMINAWSDADLNDDKVHAVLDVARGWKPDQIRNAAARMLANGGDGNHPTAWHQYDDARELATSLWPHEQVTGNIDESTDLHAAAINHPAGDLAQFWTKAIAFDWSIDRENWAGIPAPLRQHLDTMLVAEGRNGVFARTILGGQLHFYFSAEPTWAEQNLLPLFDWEDRPDDATAVWQGFLAWGRPDQGLLDAGLLGYYLQTCTRTGQLGRERATEQLAAHLAYIATSSTTDPGTWLPRFIKEAPEKLRVAWARRVGVFLRRMTPEQSDAQWERWVRSYWTGRASSVPLPFTDAEASGTADWVFGLPTRRSEAVAIVEMTAAGLDVHDQLLYRLSDTSLESDPTTWMRFLLHLLRGTTTPSWSICHYLAKIVGMLKAADPGLDISHLINRAMELGCTDAPNW</sequence>
<evidence type="ECO:0000313" key="2">
    <source>
        <dbReference type="EMBL" id="GAA1145212.1"/>
    </source>
</evidence>
<dbReference type="RefSeq" id="WP_343907931.1">
    <property type="nucleotide sequence ID" value="NZ_BAAAJE010000011.1"/>
</dbReference>
<organism evidence="2 3">
    <name type="scientific">Nocardioides aquiterrae</name>
    <dbReference type="NCBI Taxonomy" id="203799"/>
    <lineage>
        <taxon>Bacteria</taxon>
        <taxon>Bacillati</taxon>
        <taxon>Actinomycetota</taxon>
        <taxon>Actinomycetes</taxon>
        <taxon>Propionibacteriales</taxon>
        <taxon>Nocardioidaceae</taxon>
        <taxon>Nocardioides</taxon>
    </lineage>
</organism>
<accession>A0ABP4F2X6</accession>
<proteinExistence type="predicted"/>
<gene>
    <name evidence="2" type="ORF">GCM10009606_25470</name>
</gene>
<feature type="compositionally biased region" description="Basic and acidic residues" evidence="1">
    <location>
        <begin position="641"/>
        <end position="651"/>
    </location>
</feature>
<feature type="compositionally biased region" description="Acidic residues" evidence="1">
    <location>
        <begin position="652"/>
        <end position="672"/>
    </location>
</feature>
<evidence type="ECO:0000313" key="3">
    <source>
        <dbReference type="Proteomes" id="UP001499979"/>
    </source>
</evidence>
<evidence type="ECO:0000256" key="1">
    <source>
        <dbReference type="SAM" id="MobiDB-lite"/>
    </source>
</evidence>
<protein>
    <submittedName>
        <fullName evidence="2">DUF4020 domain-containing protein</fullName>
    </submittedName>
</protein>
<keyword evidence="3" id="KW-1185">Reference proteome</keyword>
<dbReference type="Gene3D" id="3.40.50.1220">
    <property type="entry name" value="TPP-binding domain"/>
    <property type="match status" value="1"/>
</dbReference>
<dbReference type="SUPFAM" id="SSF52467">
    <property type="entry name" value="DHS-like NAD/FAD-binding domain"/>
    <property type="match status" value="1"/>
</dbReference>
<reference evidence="3" key="1">
    <citation type="journal article" date="2019" name="Int. J. Syst. Evol. Microbiol.">
        <title>The Global Catalogue of Microorganisms (GCM) 10K type strain sequencing project: providing services to taxonomists for standard genome sequencing and annotation.</title>
        <authorList>
            <consortium name="The Broad Institute Genomics Platform"/>
            <consortium name="The Broad Institute Genome Sequencing Center for Infectious Disease"/>
            <person name="Wu L."/>
            <person name="Ma J."/>
        </authorList>
    </citation>
    <scope>NUCLEOTIDE SEQUENCE [LARGE SCALE GENOMIC DNA]</scope>
    <source>
        <strain evidence="3">JCM 11813</strain>
    </source>
</reference>